<organism evidence="1 2">
    <name type="scientific">Amblyomma americanum</name>
    <name type="common">Lone star tick</name>
    <dbReference type="NCBI Taxonomy" id="6943"/>
    <lineage>
        <taxon>Eukaryota</taxon>
        <taxon>Metazoa</taxon>
        <taxon>Ecdysozoa</taxon>
        <taxon>Arthropoda</taxon>
        <taxon>Chelicerata</taxon>
        <taxon>Arachnida</taxon>
        <taxon>Acari</taxon>
        <taxon>Parasitiformes</taxon>
        <taxon>Ixodida</taxon>
        <taxon>Ixodoidea</taxon>
        <taxon>Ixodidae</taxon>
        <taxon>Amblyomminae</taxon>
        <taxon>Amblyomma</taxon>
    </lineage>
</organism>
<name>A0AAQ4F012_AMBAM</name>
<gene>
    <name evidence="1" type="ORF">V5799_018368</name>
</gene>
<evidence type="ECO:0000313" key="1">
    <source>
        <dbReference type="EMBL" id="KAK8780291.1"/>
    </source>
</evidence>
<sequence length="247" mass="24503">MQLHRYRQTATRDEVHMQTLKELAIPLLKERSQSSGGGGSSGGSGGGAGTLAASAAARVAALPISLQNIAYVSVLRRAVAQAAAEANAAAAVAAAAAAAATGAKSGRRPAKLSFSVRDILDLPEVKSGCSSPHPFIGANGQSPVVASVGGGGTGVGGASGGGVAAADLCGGPAAWTTAGHVHGNPAVANAAALGQDLGASSYSLHYGGVCSETAYRWFHHPTPDMLSYGALGEYALCARTFSVFFRT</sequence>
<protein>
    <submittedName>
        <fullName evidence="1">Uncharacterized protein</fullName>
    </submittedName>
</protein>
<reference evidence="1 2" key="1">
    <citation type="journal article" date="2023" name="Arcadia Sci">
        <title>De novo assembly of a long-read Amblyomma americanum tick genome.</title>
        <authorList>
            <person name="Chou S."/>
            <person name="Poskanzer K.E."/>
            <person name="Rollins M."/>
            <person name="Thuy-Boun P.S."/>
        </authorList>
    </citation>
    <scope>NUCLEOTIDE SEQUENCE [LARGE SCALE GENOMIC DNA]</scope>
    <source>
        <strain evidence="1">F_SG_1</strain>
        <tissue evidence="1">Salivary glands</tissue>
    </source>
</reference>
<dbReference type="Proteomes" id="UP001321473">
    <property type="component" value="Unassembled WGS sequence"/>
</dbReference>
<comment type="caution">
    <text evidence="1">The sequence shown here is derived from an EMBL/GenBank/DDBJ whole genome shotgun (WGS) entry which is preliminary data.</text>
</comment>
<dbReference type="EMBL" id="JARKHS020009020">
    <property type="protein sequence ID" value="KAK8780291.1"/>
    <property type="molecule type" value="Genomic_DNA"/>
</dbReference>
<keyword evidence="2" id="KW-1185">Reference proteome</keyword>
<dbReference type="AlphaFoldDB" id="A0AAQ4F012"/>
<proteinExistence type="predicted"/>
<accession>A0AAQ4F012</accession>
<evidence type="ECO:0000313" key="2">
    <source>
        <dbReference type="Proteomes" id="UP001321473"/>
    </source>
</evidence>